<reference evidence="2 3" key="1">
    <citation type="journal article" date="2013" name="Genome Biol.">
        <title>The genome sequence of the most widely cultivated cacao type and its use to identify candidate genes regulating pod color.</title>
        <authorList>
            <person name="Motamayor J.C."/>
            <person name="Mockaitis K."/>
            <person name="Schmutz J."/>
            <person name="Haiminen N."/>
            <person name="Iii D.L."/>
            <person name="Cornejo O."/>
            <person name="Findley S.D."/>
            <person name="Zheng P."/>
            <person name="Utro F."/>
            <person name="Royaert S."/>
            <person name="Saski C."/>
            <person name="Jenkins J."/>
            <person name="Podicheti R."/>
            <person name="Zhao M."/>
            <person name="Scheffler B.E."/>
            <person name="Stack J.C."/>
            <person name="Feltus F.A."/>
            <person name="Mustiga G.M."/>
            <person name="Amores F."/>
            <person name="Phillips W."/>
            <person name="Marelli J.P."/>
            <person name="May G.D."/>
            <person name="Shapiro H."/>
            <person name="Ma J."/>
            <person name="Bustamante C.D."/>
            <person name="Schnell R.J."/>
            <person name="Main D."/>
            <person name="Gilbert D."/>
            <person name="Parida L."/>
            <person name="Kuhn D.N."/>
        </authorList>
    </citation>
    <scope>NUCLEOTIDE SEQUENCE [LARGE SCALE GENOMIC DNA]</scope>
    <source>
        <strain evidence="3">cv. Matina 1-6</strain>
    </source>
</reference>
<dbReference type="InParanoid" id="A0A061FJ01"/>
<evidence type="ECO:0000313" key="3">
    <source>
        <dbReference type="Proteomes" id="UP000026915"/>
    </source>
</evidence>
<gene>
    <name evidence="2" type="ORF">TCM_035832</name>
</gene>
<feature type="region of interest" description="Disordered" evidence="1">
    <location>
        <begin position="1"/>
        <end position="20"/>
    </location>
</feature>
<dbReference type="Gramene" id="EOY16888">
    <property type="protein sequence ID" value="EOY16888"/>
    <property type="gene ID" value="TCM_035832"/>
</dbReference>
<protein>
    <submittedName>
        <fullName evidence="2">Uncharacterized protein</fullName>
    </submittedName>
</protein>
<dbReference type="Proteomes" id="UP000026915">
    <property type="component" value="Chromosome 8"/>
</dbReference>
<evidence type="ECO:0000313" key="2">
    <source>
        <dbReference type="EMBL" id="EOY16888.1"/>
    </source>
</evidence>
<accession>A0A061FJ01</accession>
<evidence type="ECO:0000256" key="1">
    <source>
        <dbReference type="SAM" id="MobiDB-lite"/>
    </source>
</evidence>
<dbReference type="AlphaFoldDB" id="A0A061FJ01"/>
<dbReference type="HOGENOM" id="CLU_2150478_0_0_1"/>
<proteinExistence type="predicted"/>
<sequence length="112" mass="12376">MDLSVGSRRSKAKQSSSHCRPLVYRGEDKGELACLKVKGSQGSKASYLLYLSSGGLKRSSLRPRGSFLPYSILFPHRNVLKKKRKIVPGEGESLESRLAKLGLHCKIFLDGK</sequence>
<dbReference type="EMBL" id="CM001886">
    <property type="protein sequence ID" value="EOY16888.1"/>
    <property type="molecule type" value="Genomic_DNA"/>
</dbReference>
<organism evidence="2 3">
    <name type="scientific">Theobroma cacao</name>
    <name type="common">Cacao</name>
    <name type="synonym">Cocoa</name>
    <dbReference type="NCBI Taxonomy" id="3641"/>
    <lineage>
        <taxon>Eukaryota</taxon>
        <taxon>Viridiplantae</taxon>
        <taxon>Streptophyta</taxon>
        <taxon>Embryophyta</taxon>
        <taxon>Tracheophyta</taxon>
        <taxon>Spermatophyta</taxon>
        <taxon>Magnoliopsida</taxon>
        <taxon>eudicotyledons</taxon>
        <taxon>Gunneridae</taxon>
        <taxon>Pentapetalae</taxon>
        <taxon>rosids</taxon>
        <taxon>malvids</taxon>
        <taxon>Malvales</taxon>
        <taxon>Malvaceae</taxon>
        <taxon>Byttnerioideae</taxon>
        <taxon>Theobroma</taxon>
    </lineage>
</organism>
<name>A0A061FJ01_THECC</name>
<keyword evidence="3" id="KW-1185">Reference proteome</keyword>